<gene>
    <name evidence="2" type="ORF">SEPCBS57363_006516</name>
</gene>
<dbReference type="SUPFAM" id="SSF57903">
    <property type="entry name" value="FYVE/PHD zinc finger"/>
    <property type="match status" value="1"/>
</dbReference>
<feature type="compositionally biased region" description="Low complexity" evidence="1">
    <location>
        <begin position="79"/>
        <end position="88"/>
    </location>
</feature>
<organism evidence="2 3">
    <name type="scientific">Sporothrix epigloea</name>
    <dbReference type="NCBI Taxonomy" id="1892477"/>
    <lineage>
        <taxon>Eukaryota</taxon>
        <taxon>Fungi</taxon>
        <taxon>Dikarya</taxon>
        <taxon>Ascomycota</taxon>
        <taxon>Pezizomycotina</taxon>
        <taxon>Sordariomycetes</taxon>
        <taxon>Sordariomycetidae</taxon>
        <taxon>Ophiostomatales</taxon>
        <taxon>Ophiostomataceae</taxon>
        <taxon>Sporothrix</taxon>
    </lineage>
</organism>
<evidence type="ECO:0000313" key="2">
    <source>
        <dbReference type="EMBL" id="CAK7275117.1"/>
    </source>
</evidence>
<name>A0ABP0E7N4_9PEZI</name>
<proteinExistence type="predicted"/>
<feature type="region of interest" description="Disordered" evidence="1">
    <location>
        <begin position="75"/>
        <end position="94"/>
    </location>
</feature>
<accession>A0ABP0E7N4</accession>
<comment type="caution">
    <text evidence="2">The sequence shown here is derived from an EMBL/GenBank/DDBJ whole genome shotgun (WGS) entry which is preliminary data.</text>
</comment>
<dbReference type="InterPro" id="IPR011011">
    <property type="entry name" value="Znf_FYVE_PHD"/>
</dbReference>
<evidence type="ECO:0000256" key="1">
    <source>
        <dbReference type="SAM" id="MobiDB-lite"/>
    </source>
</evidence>
<keyword evidence="3" id="KW-1185">Reference proteome</keyword>
<reference evidence="2 3" key="1">
    <citation type="submission" date="2024-01" db="EMBL/GenBank/DDBJ databases">
        <authorList>
            <person name="Allen C."/>
            <person name="Tagirdzhanova G."/>
        </authorList>
    </citation>
    <scope>NUCLEOTIDE SEQUENCE [LARGE SCALE GENOMIC DNA]</scope>
    <source>
        <strain evidence="2 3">CBS 573.63</strain>
    </source>
</reference>
<dbReference type="Gene3D" id="3.30.40.10">
    <property type="entry name" value="Zinc/RING finger domain, C3HC4 (zinc finger)"/>
    <property type="match status" value="1"/>
</dbReference>
<evidence type="ECO:0000313" key="3">
    <source>
        <dbReference type="Proteomes" id="UP001642501"/>
    </source>
</evidence>
<sequence length="402" mass="43532">MPVPAKRDVTKDRNLSATALPICSVCSHPERSVLSPLVPCARCGKRWHRSCHKPAIAEHVAAATATAYERDIPTREPANFFDGTNGTGETDGELIGTPSSVSSVIILSSEAAPRGALAWHCASCTTGVTAAATERLAHRTHNQIRPDDTLYVPPPSLSKAHDVTRHTPLQRRRYLSGLPQRELAQWLAHALETHADLAVYPPKVLSPLPAPAVPARLPPLPGSGGRARLTAAEVAAAARNPSYRNKIISAIRELHALSIEKRKEQERGLERRAAEVASVVPAKRGRPPKRPVVAALQEKDSINVEVRRAVEPHHIPSFVPTPVDPEEEDPTGLMTTWPKPGRGLYMNIGADWDMNEDDESGDDTLSGAVLVDHNDHASFSSVVYNAVGQKVQENGLPVLRVM</sequence>
<dbReference type="InterPro" id="IPR013083">
    <property type="entry name" value="Znf_RING/FYVE/PHD"/>
</dbReference>
<feature type="region of interest" description="Disordered" evidence="1">
    <location>
        <begin position="315"/>
        <end position="338"/>
    </location>
</feature>
<dbReference type="EMBL" id="CAWUOM010000202">
    <property type="protein sequence ID" value="CAK7275117.1"/>
    <property type="molecule type" value="Genomic_DNA"/>
</dbReference>
<protein>
    <submittedName>
        <fullName evidence="2">Uncharacterized protein</fullName>
    </submittedName>
</protein>
<dbReference type="Proteomes" id="UP001642501">
    <property type="component" value="Unassembled WGS sequence"/>
</dbReference>